<dbReference type="STRING" id="1085623.GNIT_3636"/>
<evidence type="ECO:0000313" key="2">
    <source>
        <dbReference type="Proteomes" id="UP000009282"/>
    </source>
</evidence>
<reference evidence="1 2" key="1">
    <citation type="journal article" date="2011" name="J. Bacteriol.">
        <title>Complete genome sequence of seawater bacterium Glaciecola nitratireducens FR1064T.</title>
        <authorList>
            <person name="Bian F."/>
            <person name="Qin Q.L."/>
            <person name="Xie B.B."/>
            <person name="Shu Y.L."/>
            <person name="Zhang X.Y."/>
            <person name="Yu Y."/>
            <person name="Chen B."/>
            <person name="Chen X.L."/>
            <person name="Zhou B.C."/>
            <person name="Zhang Y.Z."/>
        </authorList>
    </citation>
    <scope>NUCLEOTIDE SEQUENCE [LARGE SCALE GENOMIC DNA]</scope>
    <source>
        <strain evidence="2">JCM 12485 / KCTC 12276 / FR1064</strain>
    </source>
</reference>
<dbReference type="AlphaFoldDB" id="G4QP22"/>
<proteinExistence type="predicted"/>
<dbReference type="HOGENOM" id="CLU_3344144_0_0_6"/>
<dbReference type="EMBL" id="CP003060">
    <property type="protein sequence ID" value="AEP31730.1"/>
    <property type="molecule type" value="Genomic_DNA"/>
</dbReference>
<accession>G4QP22</accession>
<organism evidence="1 2">
    <name type="scientific">Glaciecola nitratireducens (strain JCM 12485 / KCTC 12276 / FR1064)</name>
    <dbReference type="NCBI Taxonomy" id="1085623"/>
    <lineage>
        <taxon>Bacteria</taxon>
        <taxon>Pseudomonadati</taxon>
        <taxon>Pseudomonadota</taxon>
        <taxon>Gammaproteobacteria</taxon>
        <taxon>Alteromonadales</taxon>
        <taxon>Alteromonadaceae</taxon>
        <taxon>Brumicola</taxon>
    </lineage>
</organism>
<dbReference type="KEGG" id="gni:GNIT_3636"/>
<dbReference type="Proteomes" id="UP000009282">
    <property type="component" value="Chromosome"/>
</dbReference>
<gene>
    <name evidence="1" type="ordered locus">GNIT_3636</name>
</gene>
<evidence type="ECO:0000313" key="1">
    <source>
        <dbReference type="EMBL" id="AEP31730.1"/>
    </source>
</evidence>
<protein>
    <submittedName>
        <fullName evidence="1">Uncharacterized protein</fullName>
    </submittedName>
</protein>
<keyword evidence="2" id="KW-1185">Reference proteome</keyword>
<name>G4QP22_GLANF</name>
<sequence length="37" mass="4117">MYLLNTLLKKTLHFFDFAGVKNIGLLCCSAHLYIAGS</sequence>